<dbReference type="InParanoid" id="C2KX44"/>
<dbReference type="HOGENOM" id="CLU_3236886_0_0_9"/>
<sequence>MPRSKPYTEKAIHISLERAGRKMRKSEVENPHRYVHQKFTKFF</sequence>
<dbReference type="AlphaFoldDB" id="C2KX44"/>
<dbReference type="Proteomes" id="UP000004121">
    <property type="component" value="Unassembled WGS sequence"/>
</dbReference>
<evidence type="ECO:0000313" key="1">
    <source>
        <dbReference type="EMBL" id="EEJ51653.1"/>
    </source>
</evidence>
<gene>
    <name evidence="1" type="ORF">HMPREF6123_1063</name>
</gene>
<comment type="caution">
    <text evidence="1">The sequence shown here is derived from an EMBL/GenBank/DDBJ whole genome shotgun (WGS) entry which is preliminary data.</text>
</comment>
<proteinExistence type="predicted"/>
<accession>C2KX44</accession>
<keyword evidence="2" id="KW-1185">Reference proteome</keyword>
<evidence type="ECO:0000313" key="2">
    <source>
        <dbReference type="Proteomes" id="UP000004121"/>
    </source>
</evidence>
<protein>
    <submittedName>
        <fullName evidence="1">Uncharacterized protein</fullName>
    </submittedName>
</protein>
<organism evidence="1 2">
    <name type="scientific">Oribacterium sinus F0268</name>
    <dbReference type="NCBI Taxonomy" id="585501"/>
    <lineage>
        <taxon>Bacteria</taxon>
        <taxon>Bacillati</taxon>
        <taxon>Bacillota</taxon>
        <taxon>Clostridia</taxon>
        <taxon>Lachnospirales</taxon>
        <taxon>Lachnospiraceae</taxon>
        <taxon>Oribacterium</taxon>
    </lineage>
</organism>
<dbReference type="EMBL" id="ACKX01000105">
    <property type="protein sequence ID" value="EEJ51653.1"/>
    <property type="molecule type" value="Genomic_DNA"/>
</dbReference>
<reference evidence="1 2" key="1">
    <citation type="submission" date="2009-04" db="EMBL/GenBank/DDBJ databases">
        <authorList>
            <person name="Qin X."/>
            <person name="Bachman B."/>
            <person name="Battles P."/>
            <person name="Bell A."/>
            <person name="Bess C."/>
            <person name="Bickham C."/>
            <person name="Chaboub L."/>
            <person name="Chen D."/>
            <person name="Coyle M."/>
            <person name="Deiros D.R."/>
            <person name="Dinh H."/>
            <person name="Forbes L."/>
            <person name="Fowler G."/>
            <person name="Francisco L."/>
            <person name="Fu Q."/>
            <person name="Gubbala S."/>
            <person name="Hale W."/>
            <person name="Han Y."/>
            <person name="Hemphill L."/>
            <person name="Highlander S.K."/>
            <person name="Hirani K."/>
            <person name="Hogues M."/>
            <person name="Jackson L."/>
            <person name="Jakkamsetti A."/>
            <person name="Javaid M."/>
            <person name="Jiang H."/>
            <person name="Korchina V."/>
            <person name="Kovar C."/>
            <person name="Lara F."/>
            <person name="Lee S."/>
            <person name="Mata R."/>
            <person name="Mathew T."/>
            <person name="Moen C."/>
            <person name="Morales K."/>
            <person name="Munidasa M."/>
            <person name="Nazareth L."/>
            <person name="Ngo R."/>
            <person name="Nguyen L."/>
            <person name="Okwuonu G."/>
            <person name="Ongeri F."/>
            <person name="Patil S."/>
            <person name="Petrosino J."/>
            <person name="Pham C."/>
            <person name="Pham P."/>
            <person name="Pu L.-L."/>
            <person name="Puazo M."/>
            <person name="Raj R."/>
            <person name="Reid J."/>
            <person name="Rouhana J."/>
            <person name="Saada N."/>
            <person name="Shang Y."/>
            <person name="Simmons D."/>
            <person name="Thornton R."/>
            <person name="Warren J."/>
            <person name="Weissenberger G."/>
            <person name="Zhang J."/>
            <person name="Zhang L."/>
            <person name="Zhou C."/>
            <person name="Zhu D."/>
            <person name="Muzny D."/>
            <person name="Worley K."/>
            <person name="Gibbs R."/>
        </authorList>
    </citation>
    <scope>NUCLEOTIDE SEQUENCE [LARGE SCALE GENOMIC DNA]</scope>
    <source>
        <strain evidence="1 2">F0268</strain>
    </source>
</reference>
<dbReference type="STRING" id="585501.HMPREF6123_1063"/>
<name>C2KX44_9FIRM</name>